<evidence type="ECO:0000259" key="2">
    <source>
        <dbReference type="Pfam" id="PF21706"/>
    </source>
</evidence>
<gene>
    <name evidence="3" type="primary">fccB_2</name>
    <name evidence="3" type="ORF">Tsedi_01916</name>
</gene>
<feature type="domain" description="FAD/NAD(P)-binding" evidence="1">
    <location>
        <begin position="53"/>
        <end position="165"/>
    </location>
</feature>
<organism evidence="3 4">
    <name type="scientific">Tepidimonas sediminis</name>
    <dbReference type="NCBI Taxonomy" id="2588941"/>
    <lineage>
        <taxon>Bacteria</taxon>
        <taxon>Pseudomonadati</taxon>
        <taxon>Pseudomonadota</taxon>
        <taxon>Betaproteobacteria</taxon>
        <taxon>Burkholderiales</taxon>
        <taxon>Tepidimonas</taxon>
    </lineage>
</organism>
<dbReference type="GO" id="GO:0070225">
    <property type="term" value="F:sulfide dehydrogenase activity"/>
    <property type="evidence" value="ECO:0007669"/>
    <property type="project" value="UniProtKB-EC"/>
</dbReference>
<dbReference type="EMBL" id="VJND01000012">
    <property type="protein sequence ID" value="TSE24480.1"/>
    <property type="molecule type" value="Genomic_DNA"/>
</dbReference>
<sequence length="436" mass="46764">MASTPLTLPPDVSEARGAAAPWPRRRVLQAGLAVGPAAWLAGCASITGQARPQVVVVGAGWGGLGAVRALAAEKAADIVLVEPNDRFMSCPMSGHYVATTGKLEDLLHGYERVDALPGVRRVRDRVQAIERDRREVVLAGGQRLRYDHLVLSPGIEYMEESLPGFAAAREALPVGFRAFEHQAVRAQVERFLAQGGTFVMSAPKPPYRCPPAPYERAMLVAEQIKKRGVRGKIVFLDANAAPTPAPIAQPILGALKAYADVIDYRPGVELQAVDAGRRTLRTSAGELRFDHANLILPMRANGLVRQAGLGQRWAEVELPTFQAKADARIFVIGDAQGSPQPKSGQVAFGQGRAVGEEIARRLRGEAAPAPKGEIELPLGICWAATSHEEAINVNVVTTMMTGEAPKLRFTVDPQPSARSGAASWSWARGVWRAMLG</sequence>
<dbReference type="Gene3D" id="3.50.50.60">
    <property type="entry name" value="FAD/NAD(P)-binding domain"/>
    <property type="match status" value="2"/>
</dbReference>
<keyword evidence="4" id="KW-1185">Reference proteome</keyword>
<dbReference type="RefSeq" id="WP_185970632.1">
    <property type="nucleotide sequence ID" value="NZ_VJND01000012.1"/>
</dbReference>
<dbReference type="EC" id="1.8.2.3" evidence="3"/>
<dbReference type="Pfam" id="PF21706">
    <property type="entry name" value="FCSD_central"/>
    <property type="match status" value="1"/>
</dbReference>
<evidence type="ECO:0000313" key="3">
    <source>
        <dbReference type="EMBL" id="TSE24480.1"/>
    </source>
</evidence>
<dbReference type="InterPro" id="IPR023753">
    <property type="entry name" value="FAD/NAD-binding_dom"/>
</dbReference>
<reference evidence="3 4" key="1">
    <citation type="submission" date="2019-07" db="EMBL/GenBank/DDBJ databases">
        <title>Tepidimonas sediminis YIM 72259 draft genome.</title>
        <authorList>
            <person name="Da Costa M.S."/>
            <person name="Froufe H.J.C."/>
            <person name="Egas C."/>
            <person name="Albuquerque L."/>
        </authorList>
    </citation>
    <scope>NUCLEOTIDE SEQUENCE [LARGE SCALE GENOMIC DNA]</scope>
    <source>
        <strain evidence="3 4">YIM 72259</strain>
    </source>
</reference>
<accession>A0A554WLM6</accession>
<protein>
    <submittedName>
        <fullName evidence="3">Sulfide dehydrogenase flavocytochrome c flavoprotein chain</fullName>
        <ecNumber evidence="3">1.8.2.3</ecNumber>
    </submittedName>
</protein>
<dbReference type="AlphaFoldDB" id="A0A554WLM6"/>
<keyword evidence="3" id="KW-0560">Oxidoreductase</keyword>
<dbReference type="InterPro" id="IPR052541">
    <property type="entry name" value="SQRD"/>
</dbReference>
<dbReference type="PANTHER" id="PTHR43755:SF1">
    <property type="entry name" value="FAD-DEPENDENT PYRIDINE NUCLEOTIDE-DISULPHIDE OXIDOREDUCTASE"/>
    <property type="match status" value="1"/>
</dbReference>
<dbReference type="InterPro" id="IPR049386">
    <property type="entry name" value="FCSD_central"/>
</dbReference>
<dbReference type="SUPFAM" id="SSF51905">
    <property type="entry name" value="FAD/NAD(P)-binding domain"/>
    <property type="match status" value="2"/>
</dbReference>
<feature type="domain" description="Sulfide dehydrogenase [flavocytochrome c] flavoprotein chain central" evidence="2">
    <location>
        <begin position="183"/>
        <end position="295"/>
    </location>
</feature>
<dbReference type="InterPro" id="IPR036188">
    <property type="entry name" value="FAD/NAD-bd_sf"/>
</dbReference>
<dbReference type="Pfam" id="PF07992">
    <property type="entry name" value="Pyr_redox_2"/>
    <property type="match status" value="1"/>
</dbReference>
<comment type="caution">
    <text evidence="3">The sequence shown here is derived from an EMBL/GenBank/DDBJ whole genome shotgun (WGS) entry which is preliminary data.</text>
</comment>
<evidence type="ECO:0000259" key="1">
    <source>
        <dbReference type="Pfam" id="PF07992"/>
    </source>
</evidence>
<dbReference type="PANTHER" id="PTHR43755">
    <property type="match status" value="1"/>
</dbReference>
<name>A0A554WLM6_9BURK</name>
<dbReference type="Proteomes" id="UP000320225">
    <property type="component" value="Unassembled WGS sequence"/>
</dbReference>
<dbReference type="InterPro" id="IPR006311">
    <property type="entry name" value="TAT_signal"/>
</dbReference>
<evidence type="ECO:0000313" key="4">
    <source>
        <dbReference type="Proteomes" id="UP000320225"/>
    </source>
</evidence>
<dbReference type="PROSITE" id="PS51318">
    <property type="entry name" value="TAT"/>
    <property type="match status" value="1"/>
</dbReference>
<proteinExistence type="predicted"/>